<evidence type="ECO:0000313" key="5">
    <source>
        <dbReference type="Proteomes" id="UP001054902"/>
    </source>
</evidence>
<gene>
    <name evidence="4" type="ORF">CTEN210_05202</name>
</gene>
<feature type="transmembrane region" description="Helical" evidence="2">
    <location>
        <begin position="168"/>
        <end position="187"/>
    </location>
</feature>
<organism evidence="4 5">
    <name type="scientific">Chaetoceros tenuissimus</name>
    <dbReference type="NCBI Taxonomy" id="426638"/>
    <lineage>
        <taxon>Eukaryota</taxon>
        <taxon>Sar</taxon>
        <taxon>Stramenopiles</taxon>
        <taxon>Ochrophyta</taxon>
        <taxon>Bacillariophyta</taxon>
        <taxon>Coscinodiscophyceae</taxon>
        <taxon>Chaetocerotophycidae</taxon>
        <taxon>Chaetocerotales</taxon>
        <taxon>Chaetocerotaceae</taxon>
        <taxon>Chaetoceros</taxon>
    </lineage>
</organism>
<keyword evidence="2" id="KW-1133">Transmembrane helix</keyword>
<protein>
    <recommendedName>
        <fullName evidence="3">VTT domain-containing protein</fullName>
    </recommendedName>
</protein>
<dbReference type="InterPro" id="IPR053240">
    <property type="entry name" value="VTT_domain"/>
</dbReference>
<feature type="transmembrane region" description="Helical" evidence="2">
    <location>
        <begin position="132"/>
        <end position="162"/>
    </location>
</feature>
<keyword evidence="5" id="KW-1185">Reference proteome</keyword>
<dbReference type="PANTHER" id="PTHR46826:SF1">
    <property type="entry name" value="TVP38_TMEM64 FAMILY MEMBRANE PROTEIN YDJX"/>
    <property type="match status" value="1"/>
</dbReference>
<dbReference type="InterPro" id="IPR032816">
    <property type="entry name" value="VTT_dom"/>
</dbReference>
<dbReference type="Proteomes" id="UP001054902">
    <property type="component" value="Unassembled WGS sequence"/>
</dbReference>
<keyword evidence="2" id="KW-0812">Transmembrane</keyword>
<dbReference type="Pfam" id="PF09335">
    <property type="entry name" value="VTT_dom"/>
    <property type="match status" value="1"/>
</dbReference>
<name>A0AAD3CPI5_9STRA</name>
<feature type="region of interest" description="Disordered" evidence="1">
    <location>
        <begin position="383"/>
        <end position="409"/>
    </location>
</feature>
<evidence type="ECO:0000259" key="3">
    <source>
        <dbReference type="Pfam" id="PF09335"/>
    </source>
</evidence>
<feature type="transmembrane region" description="Helical" evidence="2">
    <location>
        <begin position="240"/>
        <end position="261"/>
    </location>
</feature>
<comment type="caution">
    <text evidence="4">The sequence shown here is derived from an EMBL/GenBank/DDBJ whole genome shotgun (WGS) entry which is preliminary data.</text>
</comment>
<evidence type="ECO:0000256" key="1">
    <source>
        <dbReference type="SAM" id="MobiDB-lite"/>
    </source>
</evidence>
<dbReference type="EMBL" id="BLLK01000029">
    <property type="protein sequence ID" value="GFH48726.1"/>
    <property type="molecule type" value="Genomic_DNA"/>
</dbReference>
<feature type="transmembrane region" description="Helical" evidence="2">
    <location>
        <begin position="291"/>
        <end position="311"/>
    </location>
</feature>
<evidence type="ECO:0000256" key="2">
    <source>
        <dbReference type="SAM" id="Phobius"/>
    </source>
</evidence>
<sequence length="540" mass="59237">MALIEALHHIFTWKNSKGTMTKKHASKFLHQRRKTIRDMLKNAEKQRNYRLENDLVPEIDPETGKPIKEDSKAALTLTAFVVAAGAVTLRVGGRAALVSAVGLDFANENPELKENMDQFLGYLSGLDQGLEALAFIAAWTFVKVFCFDAGGVVLALSAGILFGGVIQGALFSAFAATVGSSVAYLLAKVDSPFRTKALELLEEYPSLRGIEKVVAEDGLKAVLTLRLAPILPIPIGLYNYVYGVSSIPYLPFAGGIFLGSLKPYLLDSYLGVFGKEVVDGTVNEGDGLQDIILLAALGFSVLIGVFASELAGETWDSVKEEIETEEKRKKEENPDEKDDGIMRQFLGFQFPDWVVGAQLALKEADERMETMIKTEYNARVWNCTEDNPPPLSEDPAQSPTSPEKRNTGKGFDGVAAICDGLVLSPALMRSYFKYADPLFDEKEEIIEPVVSLEEARSTLDSIISSKEAITTIESTVSKLDETSPSSSSDNNFILTTEKPVAKTRSDIEEKDQLLKVLNIIRQKTESKLGNIEQELESMKQ</sequence>
<proteinExistence type="predicted"/>
<feature type="domain" description="VTT" evidence="3">
    <location>
        <begin position="152"/>
        <end position="272"/>
    </location>
</feature>
<evidence type="ECO:0000313" key="4">
    <source>
        <dbReference type="EMBL" id="GFH48726.1"/>
    </source>
</evidence>
<accession>A0AAD3CPI5</accession>
<dbReference type="PANTHER" id="PTHR46826">
    <property type="match status" value="1"/>
</dbReference>
<dbReference type="AlphaFoldDB" id="A0AAD3CPI5"/>
<reference evidence="4 5" key="1">
    <citation type="journal article" date="2021" name="Sci. Rep.">
        <title>The genome of the diatom Chaetoceros tenuissimus carries an ancient integrated fragment of an extant virus.</title>
        <authorList>
            <person name="Hongo Y."/>
            <person name="Kimura K."/>
            <person name="Takaki Y."/>
            <person name="Yoshida Y."/>
            <person name="Baba S."/>
            <person name="Kobayashi G."/>
            <person name="Nagasaki K."/>
            <person name="Hano T."/>
            <person name="Tomaru Y."/>
        </authorList>
    </citation>
    <scope>NUCLEOTIDE SEQUENCE [LARGE SCALE GENOMIC DNA]</scope>
    <source>
        <strain evidence="4 5">NIES-3715</strain>
    </source>
</reference>
<keyword evidence="2" id="KW-0472">Membrane</keyword>